<evidence type="ECO:0000256" key="1">
    <source>
        <dbReference type="SAM" id="MobiDB-lite"/>
    </source>
</evidence>
<dbReference type="SUPFAM" id="SSF50978">
    <property type="entry name" value="WD40 repeat-like"/>
    <property type="match status" value="1"/>
</dbReference>
<evidence type="ECO:0000313" key="3">
    <source>
        <dbReference type="Proteomes" id="UP000054988"/>
    </source>
</evidence>
<feature type="compositionally biased region" description="Polar residues" evidence="1">
    <location>
        <begin position="356"/>
        <end position="365"/>
    </location>
</feature>
<organism evidence="2 3">
    <name type="scientific">Moniliophthora roreri</name>
    <name type="common">Frosty pod rot fungus</name>
    <name type="synonym">Monilia roreri</name>
    <dbReference type="NCBI Taxonomy" id="221103"/>
    <lineage>
        <taxon>Eukaryota</taxon>
        <taxon>Fungi</taxon>
        <taxon>Dikarya</taxon>
        <taxon>Basidiomycota</taxon>
        <taxon>Agaricomycotina</taxon>
        <taxon>Agaricomycetes</taxon>
        <taxon>Agaricomycetidae</taxon>
        <taxon>Agaricales</taxon>
        <taxon>Marasmiineae</taxon>
        <taxon>Marasmiaceae</taxon>
        <taxon>Moniliophthora</taxon>
    </lineage>
</organism>
<evidence type="ECO:0008006" key="4">
    <source>
        <dbReference type="Google" id="ProtNLM"/>
    </source>
</evidence>
<dbReference type="InterPro" id="IPR001680">
    <property type="entry name" value="WD40_rpt"/>
</dbReference>
<dbReference type="InterPro" id="IPR036322">
    <property type="entry name" value="WD40_repeat_dom_sf"/>
</dbReference>
<sequence length="394" mass="43911">MSTAVEELQATWSPPLFDLTKPPDLTESLESDQELGNFVRIAKWSAAQVSRRIDGSSSMRKQLLYYAEFAEDPQRTRLILRQPAPIIDFLWYPTASSRNPSSFCFVSSVRECPVKLLDASNGRLRASYPIIDHRERFIASHSLSFNLYGTRLYCGFKDAIEVFDVGQPGEGTRLPTTPSKKSKDGLKGIISSLAFCPSYTSDYYAAGSLSPTESNIALFNETQGEIPVMFLSGGAKAGVTQLQFNPMQPHLLYASYRRRDEIYCWDLRGSVDTPSTTYSPPSGYQESTNQKRRFDVDIGGRWLAVGSQTGDVSLFDLNSTGANDAATISPTQTYKAHEDAIGCVAFRPNSGHLLSASGSRHYPSSDSEEDDRPVMKKRYRKPIARDTSIKLWHF</sequence>
<dbReference type="AlphaFoldDB" id="A0A0W0G1G3"/>
<dbReference type="Proteomes" id="UP000054988">
    <property type="component" value="Unassembled WGS sequence"/>
</dbReference>
<feature type="region of interest" description="Disordered" evidence="1">
    <location>
        <begin position="355"/>
        <end position="375"/>
    </location>
</feature>
<gene>
    <name evidence="2" type="ORF">WG66_4981</name>
</gene>
<dbReference type="InterPro" id="IPR051150">
    <property type="entry name" value="SWT21/TCAB1_mRNA_Telomere"/>
</dbReference>
<proteinExistence type="predicted"/>
<dbReference type="PANTHER" id="PTHR13211:SF0">
    <property type="entry name" value="TELOMERASE CAJAL BODY PROTEIN 1"/>
    <property type="match status" value="1"/>
</dbReference>
<accession>A0A0W0G1G3</accession>
<dbReference type="InterPro" id="IPR015943">
    <property type="entry name" value="WD40/YVTN_repeat-like_dom_sf"/>
</dbReference>
<comment type="caution">
    <text evidence="2">The sequence shown here is derived from an EMBL/GenBank/DDBJ whole genome shotgun (WGS) entry which is preliminary data.</text>
</comment>
<dbReference type="SMART" id="SM00320">
    <property type="entry name" value="WD40"/>
    <property type="match status" value="4"/>
</dbReference>
<dbReference type="Gene3D" id="2.130.10.10">
    <property type="entry name" value="YVTN repeat-like/Quinoprotein amine dehydrogenase"/>
    <property type="match status" value="2"/>
</dbReference>
<dbReference type="PANTHER" id="PTHR13211">
    <property type="entry name" value="TELOMERASE CAJAL BODY PROTEIN 1"/>
    <property type="match status" value="1"/>
</dbReference>
<dbReference type="EMBL" id="LATX01001335">
    <property type="protein sequence ID" value="KTB42406.1"/>
    <property type="molecule type" value="Genomic_DNA"/>
</dbReference>
<reference evidence="2 3" key="1">
    <citation type="submission" date="2015-12" db="EMBL/GenBank/DDBJ databases">
        <title>Draft genome sequence of Moniliophthora roreri, the causal agent of frosty pod rot of cacao.</title>
        <authorList>
            <person name="Aime M.C."/>
            <person name="Diaz-Valderrama J.R."/>
            <person name="Kijpornyongpan T."/>
            <person name="Phillips-Mora W."/>
        </authorList>
    </citation>
    <scope>NUCLEOTIDE SEQUENCE [LARGE SCALE GENOMIC DNA]</scope>
    <source>
        <strain evidence="2 3">MCA 2952</strain>
    </source>
</reference>
<evidence type="ECO:0000313" key="2">
    <source>
        <dbReference type="EMBL" id="KTB42406.1"/>
    </source>
</evidence>
<dbReference type="Pfam" id="PF00400">
    <property type="entry name" value="WD40"/>
    <property type="match status" value="1"/>
</dbReference>
<protein>
    <recommendedName>
        <fullName evidence="4">Telomerase Cajal body protein 1</fullName>
    </recommendedName>
</protein>
<name>A0A0W0G1G3_MONRR</name>